<accession>A0ABR5LKJ3</accession>
<proteinExistence type="predicted"/>
<dbReference type="RefSeq" id="WP_054430226.1">
    <property type="nucleotide sequence ID" value="NZ_LJFS01000047.1"/>
</dbReference>
<dbReference type="EMBL" id="LJFS01000047">
    <property type="protein sequence ID" value="KPG26237.1"/>
    <property type="molecule type" value="Genomic_DNA"/>
</dbReference>
<evidence type="ECO:0000313" key="2">
    <source>
        <dbReference type="Proteomes" id="UP000037962"/>
    </source>
</evidence>
<protein>
    <recommendedName>
        <fullName evidence="3">Transposase</fullName>
    </recommendedName>
</protein>
<dbReference type="Proteomes" id="UP000037962">
    <property type="component" value="Unassembled WGS sequence"/>
</dbReference>
<gene>
    <name evidence="1" type="ORF">AN912_25670</name>
</gene>
<reference evidence="1 2" key="1">
    <citation type="submission" date="2015-09" db="EMBL/GenBank/DDBJ databases">
        <title>Genome Sequences of Mycobacterium immunogenum Isolates, Recuperated from a Chloraminated Drinking Water Distribution System Simulator Subjected to Episodes of Nitrification.</title>
        <authorList>
            <person name="Gomez-Alvarez V."/>
            <person name="Revetta R.P."/>
        </authorList>
    </citation>
    <scope>NUCLEOTIDE SEQUENCE [LARGE SCALE GENOMIC DNA]</scope>
    <source>
        <strain evidence="1 2">H076</strain>
    </source>
</reference>
<evidence type="ECO:0000313" key="1">
    <source>
        <dbReference type="EMBL" id="KPG26237.1"/>
    </source>
</evidence>
<sequence>MTLNWINDQPWDFYNALIDANDPVLEALDAALNEIEAAPDSPRARQRKLAAVISPPPLWLVDVRHSTRDLQILWQEDDHGEPMLLWIGDARFPRFGR</sequence>
<keyword evidence="2" id="KW-1185">Reference proteome</keyword>
<comment type="caution">
    <text evidence="1">The sequence shown here is derived from an EMBL/GenBank/DDBJ whole genome shotgun (WGS) entry which is preliminary data.</text>
</comment>
<name>A0ABR5LKJ3_9MYCO</name>
<organism evidence="1 2">
    <name type="scientific">Mycobacteroides immunogenum</name>
    <dbReference type="NCBI Taxonomy" id="83262"/>
    <lineage>
        <taxon>Bacteria</taxon>
        <taxon>Bacillati</taxon>
        <taxon>Actinomycetota</taxon>
        <taxon>Actinomycetes</taxon>
        <taxon>Mycobacteriales</taxon>
        <taxon>Mycobacteriaceae</taxon>
        <taxon>Mycobacteroides</taxon>
    </lineage>
</organism>
<evidence type="ECO:0008006" key="3">
    <source>
        <dbReference type="Google" id="ProtNLM"/>
    </source>
</evidence>